<dbReference type="AlphaFoldDB" id="A0AAD5QL35"/>
<dbReference type="EMBL" id="JAHQIW010001533">
    <property type="protein sequence ID" value="KAJ1352735.1"/>
    <property type="molecule type" value="Genomic_DNA"/>
</dbReference>
<feature type="compositionally biased region" description="Polar residues" evidence="1">
    <location>
        <begin position="270"/>
        <end position="282"/>
    </location>
</feature>
<feature type="compositionally biased region" description="Polar residues" evidence="1">
    <location>
        <begin position="239"/>
        <end position="248"/>
    </location>
</feature>
<feature type="compositionally biased region" description="Polar residues" evidence="1">
    <location>
        <begin position="89"/>
        <end position="109"/>
    </location>
</feature>
<protein>
    <submittedName>
        <fullName evidence="2">Uncharacterized protein</fullName>
    </submittedName>
</protein>
<gene>
    <name evidence="2" type="ORF">KIN20_009154</name>
</gene>
<feature type="compositionally biased region" description="Low complexity" evidence="1">
    <location>
        <begin position="77"/>
        <end position="88"/>
    </location>
</feature>
<proteinExistence type="predicted"/>
<feature type="region of interest" description="Disordered" evidence="1">
    <location>
        <begin position="190"/>
        <end position="221"/>
    </location>
</feature>
<sequence>MRSSTTPVPIFCEEVQNLLLTSSVHEDQNNGNGMLPNDGDSGISAGRNCMTQSLMKVEEEMPSGQQAYMTKDGKPLRSSSVSPRPVTTAISHSKPIQTNSLASNDSVDSIEQHRNKSSTTATPSFSRTTEIKQQTRLSRPTTSHRSLPSPRQSAPVSHGIDKQHVVVNTRVPNPKAQLLHNLISVPLENKEQPDRNRNVNSVTDAKNSCPTFGNYPPSKTQSEIPDLAALREIARQQEQALRQANETNSKSPYSSASSLVSSKSADMSTLHKTNANVTSRIPSCTRVPKKSGIPTPSRRAGVPVRCASVAPQPTTNDDECF</sequence>
<feature type="compositionally biased region" description="Polar residues" evidence="1">
    <location>
        <begin position="117"/>
        <end position="155"/>
    </location>
</feature>
<name>A0AAD5QL35_PARTN</name>
<feature type="region of interest" description="Disordered" evidence="1">
    <location>
        <begin position="27"/>
        <end position="159"/>
    </location>
</feature>
<accession>A0AAD5QL35</accession>
<evidence type="ECO:0000313" key="2">
    <source>
        <dbReference type="EMBL" id="KAJ1352735.1"/>
    </source>
</evidence>
<reference evidence="2" key="1">
    <citation type="submission" date="2021-06" db="EMBL/GenBank/DDBJ databases">
        <title>Parelaphostrongylus tenuis whole genome reference sequence.</title>
        <authorList>
            <person name="Garwood T.J."/>
            <person name="Larsen P.A."/>
            <person name="Fountain-Jones N.M."/>
            <person name="Garbe J.R."/>
            <person name="Macchietto M.G."/>
            <person name="Kania S.A."/>
            <person name="Gerhold R.W."/>
            <person name="Richards J.E."/>
            <person name="Wolf T.M."/>
        </authorList>
    </citation>
    <scope>NUCLEOTIDE SEQUENCE</scope>
    <source>
        <strain evidence="2">MNPRO001-30</strain>
        <tissue evidence="2">Meninges</tissue>
    </source>
</reference>
<comment type="caution">
    <text evidence="2">The sequence shown here is derived from an EMBL/GenBank/DDBJ whole genome shotgun (WGS) entry which is preliminary data.</text>
</comment>
<dbReference type="Proteomes" id="UP001196413">
    <property type="component" value="Unassembled WGS sequence"/>
</dbReference>
<keyword evidence="3" id="KW-1185">Reference proteome</keyword>
<feature type="region of interest" description="Disordered" evidence="1">
    <location>
        <begin position="239"/>
        <end position="321"/>
    </location>
</feature>
<organism evidence="2 3">
    <name type="scientific">Parelaphostrongylus tenuis</name>
    <name type="common">Meningeal worm</name>
    <dbReference type="NCBI Taxonomy" id="148309"/>
    <lineage>
        <taxon>Eukaryota</taxon>
        <taxon>Metazoa</taxon>
        <taxon>Ecdysozoa</taxon>
        <taxon>Nematoda</taxon>
        <taxon>Chromadorea</taxon>
        <taxon>Rhabditida</taxon>
        <taxon>Rhabditina</taxon>
        <taxon>Rhabditomorpha</taxon>
        <taxon>Strongyloidea</taxon>
        <taxon>Metastrongylidae</taxon>
        <taxon>Parelaphostrongylus</taxon>
    </lineage>
</organism>
<feature type="compositionally biased region" description="Polar residues" evidence="1">
    <location>
        <begin position="198"/>
        <end position="221"/>
    </location>
</feature>
<evidence type="ECO:0000256" key="1">
    <source>
        <dbReference type="SAM" id="MobiDB-lite"/>
    </source>
</evidence>
<evidence type="ECO:0000313" key="3">
    <source>
        <dbReference type="Proteomes" id="UP001196413"/>
    </source>
</evidence>
<feature type="compositionally biased region" description="Low complexity" evidence="1">
    <location>
        <begin position="249"/>
        <end position="268"/>
    </location>
</feature>